<dbReference type="SUPFAM" id="SSF54060">
    <property type="entry name" value="His-Me finger endonucleases"/>
    <property type="match status" value="1"/>
</dbReference>
<dbReference type="Gene3D" id="3.90.75.20">
    <property type="match status" value="1"/>
</dbReference>
<organism evidence="3 4">
    <name type="scientific">Salmonella phage bobsandoy</name>
    <dbReference type="NCBI Taxonomy" id="2713284"/>
    <lineage>
        <taxon>Viruses</taxon>
        <taxon>Duplodnaviria</taxon>
        <taxon>Heunggongvirae</taxon>
        <taxon>Uroviricota</taxon>
        <taxon>Caudoviricetes</taxon>
        <taxon>Demerecviridae</taxon>
        <taxon>Markadamsvirinae</taxon>
        <taxon>Epseptimavirus</taxon>
        <taxon>Epseptimavirus bobsandoy</taxon>
    </lineage>
</organism>
<keyword evidence="3" id="KW-0378">Hydrolase</keyword>
<keyword evidence="3" id="KW-0255">Endonuclease</keyword>
<feature type="compositionally biased region" description="Polar residues" evidence="1">
    <location>
        <begin position="104"/>
        <end position="121"/>
    </location>
</feature>
<reference evidence="4" key="1">
    <citation type="submission" date="2020-02" db="EMBL/GenBank/DDBJ databases">
        <authorList>
            <person name="Olsen N.S."/>
            <person name="Forero-Junco L."/>
            <person name="Kot W."/>
            <person name="Hansen L.H."/>
        </authorList>
    </citation>
    <scope>NUCLEOTIDE SEQUENCE [LARGE SCALE GENOMIC DNA]</scope>
</reference>
<dbReference type="GeneID" id="99011137"/>
<proteinExistence type="predicted"/>
<gene>
    <name evidence="3" type="ORF">bobsandoy_132</name>
</gene>
<name>A0A6G8RJ87_9CAUD</name>
<sequence length="171" mass="20038">MKHKPLPDYEYLVQRFSYNEETGELIWKEIEVKVYQHKSWNTKYAGKPAGTCNKSSGYLQVILDGVKYYYSRIVWKLITGEDPGEFEVDHIDLDKSNHKRDNLRLTTRSQNNKNKAPKSNTGERYITLTKYNTYLVQWNNPELGTTEYLGTCKSLEEAKSLREARITESRT</sequence>
<evidence type="ECO:0000313" key="3">
    <source>
        <dbReference type="EMBL" id="QIO01443.1"/>
    </source>
</evidence>
<evidence type="ECO:0000313" key="4">
    <source>
        <dbReference type="Proteomes" id="UP000501761"/>
    </source>
</evidence>
<dbReference type="Pfam" id="PF13392">
    <property type="entry name" value="HNH_3"/>
    <property type="match status" value="1"/>
</dbReference>
<feature type="domain" description="HNH nuclease" evidence="2">
    <location>
        <begin position="68"/>
        <end position="112"/>
    </location>
</feature>
<protein>
    <submittedName>
        <fullName evidence="3">Putative HNH endonuclease</fullName>
    </submittedName>
</protein>
<dbReference type="InterPro" id="IPR044925">
    <property type="entry name" value="His-Me_finger_sf"/>
</dbReference>
<dbReference type="InterPro" id="IPR003615">
    <property type="entry name" value="HNH_nuc"/>
</dbReference>
<feature type="region of interest" description="Disordered" evidence="1">
    <location>
        <begin position="101"/>
        <end position="121"/>
    </location>
</feature>
<dbReference type="RefSeq" id="YP_011109408.1">
    <property type="nucleotide sequence ID" value="NC_092683.1"/>
</dbReference>
<dbReference type="Proteomes" id="UP000501761">
    <property type="component" value="Segment"/>
</dbReference>
<keyword evidence="3" id="KW-0540">Nuclease</keyword>
<evidence type="ECO:0000256" key="1">
    <source>
        <dbReference type="SAM" id="MobiDB-lite"/>
    </source>
</evidence>
<dbReference type="EMBL" id="MT074464">
    <property type="protein sequence ID" value="QIO01443.1"/>
    <property type="molecule type" value="Genomic_DNA"/>
</dbReference>
<evidence type="ECO:0000259" key="2">
    <source>
        <dbReference type="Pfam" id="PF13392"/>
    </source>
</evidence>
<keyword evidence="4" id="KW-1185">Reference proteome</keyword>
<dbReference type="GO" id="GO:0004519">
    <property type="term" value="F:endonuclease activity"/>
    <property type="evidence" value="ECO:0007669"/>
    <property type="project" value="UniProtKB-KW"/>
</dbReference>
<accession>A0A6G8RJ87</accession>